<dbReference type="InterPro" id="IPR043502">
    <property type="entry name" value="DNA/RNA_pol_sf"/>
</dbReference>
<protein>
    <submittedName>
        <fullName evidence="2">Reverse transcriptase domain-containing protein</fullName>
    </submittedName>
</protein>
<dbReference type="InterPro" id="IPR041588">
    <property type="entry name" value="Integrase_H2C2"/>
</dbReference>
<dbReference type="PANTHER" id="PTHR37984:SF5">
    <property type="entry name" value="PROTEIN NYNRIN-LIKE"/>
    <property type="match status" value="1"/>
</dbReference>
<dbReference type="InterPro" id="IPR050951">
    <property type="entry name" value="Retrovirus_Pol_polyprotein"/>
</dbReference>
<gene>
    <name evidence="2" type="ORF">Tco_0749587</name>
</gene>
<reference evidence="2" key="2">
    <citation type="submission" date="2022-01" db="EMBL/GenBank/DDBJ databases">
        <authorList>
            <person name="Yamashiro T."/>
            <person name="Shiraishi A."/>
            <person name="Satake H."/>
            <person name="Nakayama K."/>
        </authorList>
    </citation>
    <scope>NUCLEOTIDE SEQUENCE</scope>
</reference>
<comment type="caution">
    <text evidence="2">The sequence shown here is derived from an EMBL/GenBank/DDBJ whole genome shotgun (WGS) entry which is preliminary data.</text>
</comment>
<dbReference type="EMBL" id="BQNB010010871">
    <property type="protein sequence ID" value="GJS83046.1"/>
    <property type="molecule type" value="Genomic_DNA"/>
</dbReference>
<keyword evidence="2" id="KW-0808">Transferase</keyword>
<feature type="domain" description="Integrase zinc-binding" evidence="1">
    <location>
        <begin position="265"/>
        <end position="314"/>
    </location>
</feature>
<evidence type="ECO:0000259" key="1">
    <source>
        <dbReference type="Pfam" id="PF17921"/>
    </source>
</evidence>
<dbReference type="Proteomes" id="UP001151760">
    <property type="component" value="Unassembled WGS sequence"/>
</dbReference>
<dbReference type="PANTHER" id="PTHR37984">
    <property type="entry name" value="PROTEIN CBG26694"/>
    <property type="match status" value="1"/>
</dbReference>
<keyword evidence="2" id="KW-0695">RNA-directed DNA polymerase</keyword>
<dbReference type="GO" id="GO:0003964">
    <property type="term" value="F:RNA-directed DNA polymerase activity"/>
    <property type="evidence" value="ECO:0007669"/>
    <property type="project" value="UniProtKB-KW"/>
</dbReference>
<sequence length="314" mass="35596">MTNIPGICPSFCKHQIQLLDDKKPVVKKQRRLNPNMQEVVKKEIVKLLDTGIIYPIADSPWVSPIHCVPKKGGIIFVTNENDELVPTRTVMGWREKCHFMVKEGIVLGHKVSGAGLEVDKAKIDIISKLPPLLISKNLPFELMCDASDFAVGAGLEFDIEIKDRKGTENVTADHLSQIENDESSDDSEVDDNFPRETLMEINTRNEPWFADFANYLVADIIPKGTTYQQKNKFFSDLKHYFWEEPFLFKVCSDGLIRRCVSGPETRIILDLCHHRPTSGHYGPNVTAKKVLDSGFYWPTIIKEAYTLVKLCEAC</sequence>
<dbReference type="Gene3D" id="3.10.10.10">
    <property type="entry name" value="HIV Type 1 Reverse Transcriptase, subunit A, domain 1"/>
    <property type="match status" value="1"/>
</dbReference>
<evidence type="ECO:0000313" key="2">
    <source>
        <dbReference type="EMBL" id="GJS83046.1"/>
    </source>
</evidence>
<keyword evidence="3" id="KW-1185">Reference proteome</keyword>
<dbReference type="Gene3D" id="1.10.340.70">
    <property type="match status" value="1"/>
</dbReference>
<reference evidence="2" key="1">
    <citation type="journal article" date="2022" name="Int. J. Mol. Sci.">
        <title>Draft Genome of Tanacetum Coccineum: Genomic Comparison of Closely Related Tanacetum-Family Plants.</title>
        <authorList>
            <person name="Yamashiro T."/>
            <person name="Shiraishi A."/>
            <person name="Nakayama K."/>
            <person name="Satake H."/>
        </authorList>
    </citation>
    <scope>NUCLEOTIDE SEQUENCE</scope>
</reference>
<keyword evidence="2" id="KW-0548">Nucleotidyltransferase</keyword>
<accession>A0ABQ4YZV0</accession>
<evidence type="ECO:0000313" key="3">
    <source>
        <dbReference type="Proteomes" id="UP001151760"/>
    </source>
</evidence>
<proteinExistence type="predicted"/>
<dbReference type="SUPFAM" id="SSF56672">
    <property type="entry name" value="DNA/RNA polymerases"/>
    <property type="match status" value="1"/>
</dbReference>
<dbReference type="Pfam" id="PF17921">
    <property type="entry name" value="Integrase_H2C2"/>
    <property type="match status" value="1"/>
</dbReference>
<name>A0ABQ4YZV0_9ASTR</name>
<organism evidence="2 3">
    <name type="scientific">Tanacetum coccineum</name>
    <dbReference type="NCBI Taxonomy" id="301880"/>
    <lineage>
        <taxon>Eukaryota</taxon>
        <taxon>Viridiplantae</taxon>
        <taxon>Streptophyta</taxon>
        <taxon>Embryophyta</taxon>
        <taxon>Tracheophyta</taxon>
        <taxon>Spermatophyta</taxon>
        <taxon>Magnoliopsida</taxon>
        <taxon>eudicotyledons</taxon>
        <taxon>Gunneridae</taxon>
        <taxon>Pentapetalae</taxon>
        <taxon>asterids</taxon>
        <taxon>campanulids</taxon>
        <taxon>Asterales</taxon>
        <taxon>Asteraceae</taxon>
        <taxon>Asteroideae</taxon>
        <taxon>Anthemideae</taxon>
        <taxon>Anthemidinae</taxon>
        <taxon>Tanacetum</taxon>
    </lineage>
</organism>